<dbReference type="SUPFAM" id="SSF49464">
    <property type="entry name" value="Carboxypeptidase regulatory domain-like"/>
    <property type="match status" value="1"/>
</dbReference>
<gene>
    <name evidence="12" type="ORF">OQZ29_01025</name>
</gene>
<dbReference type="InterPro" id="IPR012910">
    <property type="entry name" value="Plug_dom"/>
</dbReference>
<evidence type="ECO:0000313" key="13">
    <source>
        <dbReference type="Proteomes" id="UP001142592"/>
    </source>
</evidence>
<keyword evidence="5 9" id="KW-0798">TonB box</keyword>
<accession>A0A9X3I7T5</accession>
<dbReference type="SUPFAM" id="SSF56935">
    <property type="entry name" value="Porins"/>
    <property type="match status" value="1"/>
</dbReference>
<dbReference type="Gene3D" id="2.40.170.20">
    <property type="entry name" value="TonB-dependent receptor, beta-barrel domain"/>
    <property type="match status" value="1"/>
</dbReference>
<evidence type="ECO:0000256" key="1">
    <source>
        <dbReference type="ARBA" id="ARBA00004571"/>
    </source>
</evidence>
<dbReference type="Pfam" id="PF07715">
    <property type="entry name" value="Plug"/>
    <property type="match status" value="1"/>
</dbReference>
<evidence type="ECO:0000256" key="7">
    <source>
        <dbReference type="ARBA" id="ARBA00023237"/>
    </source>
</evidence>
<dbReference type="InterPro" id="IPR039426">
    <property type="entry name" value="TonB-dep_rcpt-like"/>
</dbReference>
<keyword evidence="6 8" id="KW-0472">Membrane</keyword>
<keyword evidence="13" id="KW-1185">Reference proteome</keyword>
<dbReference type="Gene3D" id="2.60.40.1120">
    <property type="entry name" value="Carboxypeptidase-like, regulatory domain"/>
    <property type="match status" value="1"/>
</dbReference>
<feature type="domain" description="TonB-dependent receptor-like beta-barrel" evidence="10">
    <location>
        <begin position="447"/>
        <end position="853"/>
    </location>
</feature>
<keyword evidence="4 8" id="KW-0812">Transmembrane</keyword>
<dbReference type="InterPro" id="IPR023997">
    <property type="entry name" value="TonB-dep_OMP_SusC/RagA_CS"/>
</dbReference>
<keyword evidence="12" id="KW-0675">Receptor</keyword>
<dbReference type="InterPro" id="IPR023996">
    <property type="entry name" value="TonB-dep_OMP_SusC/RagA"/>
</dbReference>
<evidence type="ECO:0000259" key="10">
    <source>
        <dbReference type="Pfam" id="PF00593"/>
    </source>
</evidence>
<evidence type="ECO:0000256" key="5">
    <source>
        <dbReference type="ARBA" id="ARBA00023077"/>
    </source>
</evidence>
<evidence type="ECO:0000259" key="11">
    <source>
        <dbReference type="Pfam" id="PF07715"/>
    </source>
</evidence>
<dbReference type="InterPro" id="IPR008969">
    <property type="entry name" value="CarboxyPept-like_regulatory"/>
</dbReference>
<dbReference type="AlphaFoldDB" id="A0A9X3I7T5"/>
<keyword evidence="7 8" id="KW-0998">Cell outer membrane</keyword>
<dbReference type="PROSITE" id="PS52016">
    <property type="entry name" value="TONB_DEPENDENT_REC_3"/>
    <property type="match status" value="1"/>
</dbReference>
<dbReference type="Pfam" id="PF13715">
    <property type="entry name" value="CarbopepD_reg_2"/>
    <property type="match status" value="1"/>
</dbReference>
<dbReference type="EMBL" id="JAPJUH010000001">
    <property type="protein sequence ID" value="MCX3263309.1"/>
    <property type="molecule type" value="Genomic_DNA"/>
</dbReference>
<comment type="caution">
    <text evidence="12">The sequence shown here is derived from an EMBL/GenBank/DDBJ whole genome shotgun (WGS) entry which is preliminary data.</text>
</comment>
<evidence type="ECO:0000256" key="6">
    <source>
        <dbReference type="ARBA" id="ARBA00023136"/>
    </source>
</evidence>
<comment type="subcellular location">
    <subcellularLocation>
        <location evidence="1 8">Cell outer membrane</location>
        <topology evidence="1 8">Multi-pass membrane protein</topology>
    </subcellularLocation>
</comment>
<evidence type="ECO:0000256" key="3">
    <source>
        <dbReference type="ARBA" id="ARBA00022452"/>
    </source>
</evidence>
<dbReference type="Gene3D" id="2.170.130.10">
    <property type="entry name" value="TonB-dependent receptor, plug domain"/>
    <property type="match status" value="1"/>
</dbReference>
<sequence>MSKNLHDNRLFKTFGVLGLAGGIALLPFLSLAVESPKPTTSLSKIKRTKVFPVKGTVVDSKGGPLPGVVVKVKGGGAAVATDANGNFTLNLETGNETLVLSLVGFKSAEFPVSGKSEVKIVMNEDIANLDDVVVVGYGTVKKKDLTGAVSSVKSEDITLNPVSSPMEALQGRVAGLDIQRTSGQSGQSPNVLLRGNRSITVGSIPGASQNPLYVIDGIIGNINSLNPNDIETIDVLKDASSTAIYGVAGANGVIMITTKKAKAGKVQVDVDTYYGTNGRAEFPKALMGDAWLTYVNERYFTANNRYPASLTDAGVPAAGITAINNNQWIDWVDETLRNGSQQNHHVSIRGGSEKVQGYMSLGYIQEKGIYQGDESKFYNVRGGVDVNFNKYFKAGLQTTVNLRNGDQTNSRINKAFGVYPLGAAYNADGSVNALPLTGVSAVSPIANYADGVFINNTKSLFLAVNPYVEFTPVKNLSIRSNLGLTLSANRQGTFANERSYNILSEGRTAKEASYENNIAYNYLWENIINYNLTLANDHQFTVTGITSFEDRRGERSFIFGTGLEFDDYEFYNLAAATLSTTKATGYTQQNRMSFAGRINYSYKGKYLFQASNRWDGVSQLIDKWSTFPSVSAAWRISDEKFMEFSKTYVTNLKLRAGYGVAGNPNIPAYNNSTLVASRSGDFPLTLGGSTALPLYSTNRALGNEALTWERSYNFNLGLDFTLFNGRVDFAGEYFHTKSKGVLYPRNLPPTDGGYDAKNQYFIYANIGETKNQGIELTINSRNIDTKDFRWNSAFTFTRATEELTKLDLGNSVATTALITNNLFVGSQLPQTVIYGYKKLGIWQLGEETEAAKYGAKPGDIKLATVPRTDASGVSDNGVHPYSASDRMILGHNTPDFSLGLQNTFAYKGFDLTLFMTMRYGQTINAQLLGYWNTVAQPETYNYWTPSNPTNDFPRPTTGTSLSNTFISALSIVDGSYFKVKNITLGYTLPGKISNKAGFSRIRFYGTAYNSFVFAKSDLLKNIDPETAGNDSFPLYRQMVFGLNASF</sequence>
<dbReference type="InterPro" id="IPR000531">
    <property type="entry name" value="Beta-barrel_TonB"/>
</dbReference>
<dbReference type="NCBIfam" id="TIGR04056">
    <property type="entry name" value="OMP_RagA_SusC"/>
    <property type="match status" value="1"/>
</dbReference>
<dbReference type="GO" id="GO:0009279">
    <property type="term" value="C:cell outer membrane"/>
    <property type="evidence" value="ECO:0007669"/>
    <property type="project" value="UniProtKB-SubCell"/>
</dbReference>
<evidence type="ECO:0000256" key="8">
    <source>
        <dbReference type="PROSITE-ProRule" id="PRU01360"/>
    </source>
</evidence>
<organism evidence="12 13">
    <name type="scientific">Pedobacter agri</name>
    <dbReference type="NCBI Taxonomy" id="454586"/>
    <lineage>
        <taxon>Bacteria</taxon>
        <taxon>Pseudomonadati</taxon>
        <taxon>Bacteroidota</taxon>
        <taxon>Sphingobacteriia</taxon>
        <taxon>Sphingobacteriales</taxon>
        <taxon>Sphingobacteriaceae</taxon>
        <taxon>Pedobacter</taxon>
    </lineage>
</organism>
<dbReference type="Proteomes" id="UP001142592">
    <property type="component" value="Unassembled WGS sequence"/>
</dbReference>
<dbReference type="RefSeq" id="WP_010599440.1">
    <property type="nucleotide sequence ID" value="NZ_JAPJUH010000001.1"/>
</dbReference>
<feature type="domain" description="TonB-dependent receptor plug" evidence="11">
    <location>
        <begin position="141"/>
        <end position="253"/>
    </location>
</feature>
<reference evidence="12" key="1">
    <citation type="submission" date="2022-11" db="EMBL/GenBank/DDBJ databases">
        <authorList>
            <person name="Graham C."/>
            <person name="Newman J.D."/>
        </authorList>
    </citation>
    <scope>NUCLEOTIDE SEQUENCE</scope>
    <source>
        <strain evidence="12">DSM 19486</strain>
    </source>
</reference>
<comment type="similarity">
    <text evidence="8 9">Belongs to the TonB-dependent receptor family.</text>
</comment>
<evidence type="ECO:0000256" key="4">
    <source>
        <dbReference type="ARBA" id="ARBA00022692"/>
    </source>
</evidence>
<evidence type="ECO:0000256" key="9">
    <source>
        <dbReference type="RuleBase" id="RU003357"/>
    </source>
</evidence>
<dbReference type="InterPro" id="IPR036942">
    <property type="entry name" value="Beta-barrel_TonB_sf"/>
</dbReference>
<keyword evidence="3 8" id="KW-1134">Transmembrane beta strand</keyword>
<evidence type="ECO:0000313" key="12">
    <source>
        <dbReference type="EMBL" id="MCX3263309.1"/>
    </source>
</evidence>
<dbReference type="Pfam" id="PF00593">
    <property type="entry name" value="TonB_dep_Rec_b-barrel"/>
    <property type="match status" value="1"/>
</dbReference>
<dbReference type="InterPro" id="IPR037066">
    <property type="entry name" value="Plug_dom_sf"/>
</dbReference>
<keyword evidence="2 8" id="KW-0813">Transport</keyword>
<name>A0A9X3I7T5_9SPHI</name>
<evidence type="ECO:0000256" key="2">
    <source>
        <dbReference type="ARBA" id="ARBA00022448"/>
    </source>
</evidence>
<dbReference type="NCBIfam" id="TIGR04057">
    <property type="entry name" value="SusC_RagA_signa"/>
    <property type="match status" value="1"/>
</dbReference>
<proteinExistence type="inferred from homology"/>
<protein>
    <submittedName>
        <fullName evidence="12">TonB-dependent receptor</fullName>
    </submittedName>
</protein>